<evidence type="ECO:0000313" key="3">
    <source>
        <dbReference type="EMBL" id="GAA1390466.1"/>
    </source>
</evidence>
<accession>A0ABN1XWY8</accession>
<evidence type="ECO:0000259" key="2">
    <source>
        <dbReference type="PROSITE" id="PS50801"/>
    </source>
</evidence>
<dbReference type="EMBL" id="BAAAJK010000011">
    <property type="protein sequence ID" value="GAA1390466.1"/>
    <property type="molecule type" value="Genomic_DNA"/>
</dbReference>
<protein>
    <recommendedName>
        <fullName evidence="2">STAS domain-containing protein</fullName>
    </recommendedName>
</protein>
<dbReference type="Proteomes" id="UP001501414">
    <property type="component" value="Unassembled WGS sequence"/>
</dbReference>
<dbReference type="Gene3D" id="3.30.750.24">
    <property type="entry name" value="STAS domain"/>
    <property type="match status" value="1"/>
</dbReference>
<name>A0ABN1XWY8_9PSEU</name>
<feature type="domain" description="STAS" evidence="2">
    <location>
        <begin position="24"/>
        <end position="128"/>
    </location>
</feature>
<feature type="region of interest" description="Disordered" evidence="1">
    <location>
        <begin position="127"/>
        <end position="146"/>
    </location>
</feature>
<dbReference type="CDD" id="cd07043">
    <property type="entry name" value="STAS_anti-anti-sigma_factors"/>
    <property type="match status" value="1"/>
</dbReference>
<dbReference type="PROSITE" id="PS50801">
    <property type="entry name" value="STAS"/>
    <property type="match status" value="1"/>
</dbReference>
<dbReference type="InterPro" id="IPR036513">
    <property type="entry name" value="STAS_dom_sf"/>
</dbReference>
<sequence length="146" mass="15415">MSSPGPVPERPASKVRLRDHAPRPGITVLEVIGEIDQAEAEAIRLRMVELLRRTGPARAVLDLSGVGFLGSHGLTAVVRSSRAAVELGVLLSGVTGPDNRAVLRPVRMTGLDQVIRWFPDLDSALADGPGRPHLRDGPASGSPPGR</sequence>
<dbReference type="PANTHER" id="PTHR33495">
    <property type="entry name" value="ANTI-SIGMA FACTOR ANTAGONIST TM_1081-RELATED-RELATED"/>
    <property type="match status" value="1"/>
</dbReference>
<dbReference type="SUPFAM" id="SSF52091">
    <property type="entry name" value="SpoIIaa-like"/>
    <property type="match status" value="1"/>
</dbReference>
<evidence type="ECO:0000256" key="1">
    <source>
        <dbReference type="SAM" id="MobiDB-lite"/>
    </source>
</evidence>
<evidence type="ECO:0000313" key="4">
    <source>
        <dbReference type="Proteomes" id="UP001501414"/>
    </source>
</evidence>
<dbReference type="InterPro" id="IPR002645">
    <property type="entry name" value="STAS_dom"/>
</dbReference>
<dbReference type="RefSeq" id="WP_344022950.1">
    <property type="nucleotide sequence ID" value="NZ_BAAAJK010000011.1"/>
</dbReference>
<comment type="caution">
    <text evidence="3">The sequence shown here is derived from an EMBL/GenBank/DDBJ whole genome shotgun (WGS) entry which is preliminary data.</text>
</comment>
<proteinExistence type="predicted"/>
<reference evidence="3 4" key="1">
    <citation type="journal article" date="2019" name="Int. J. Syst. Evol. Microbiol.">
        <title>The Global Catalogue of Microorganisms (GCM) 10K type strain sequencing project: providing services to taxonomists for standard genome sequencing and annotation.</title>
        <authorList>
            <consortium name="The Broad Institute Genomics Platform"/>
            <consortium name="The Broad Institute Genome Sequencing Center for Infectious Disease"/>
            <person name="Wu L."/>
            <person name="Ma J."/>
        </authorList>
    </citation>
    <scope>NUCLEOTIDE SEQUENCE [LARGE SCALE GENOMIC DNA]</scope>
    <source>
        <strain evidence="3 4">JCM 11896</strain>
    </source>
</reference>
<dbReference type="PANTHER" id="PTHR33495:SF2">
    <property type="entry name" value="ANTI-SIGMA FACTOR ANTAGONIST TM_1081-RELATED"/>
    <property type="match status" value="1"/>
</dbReference>
<dbReference type="Pfam" id="PF01740">
    <property type="entry name" value="STAS"/>
    <property type="match status" value="1"/>
</dbReference>
<keyword evidence="4" id="KW-1185">Reference proteome</keyword>
<organism evidence="3 4">
    <name type="scientific">Pseudonocardia kongjuensis</name>
    <dbReference type="NCBI Taxonomy" id="102227"/>
    <lineage>
        <taxon>Bacteria</taxon>
        <taxon>Bacillati</taxon>
        <taxon>Actinomycetota</taxon>
        <taxon>Actinomycetes</taxon>
        <taxon>Pseudonocardiales</taxon>
        <taxon>Pseudonocardiaceae</taxon>
        <taxon>Pseudonocardia</taxon>
    </lineage>
</organism>
<gene>
    <name evidence="3" type="ORF">GCM10009613_31090</name>
</gene>